<dbReference type="InterPro" id="IPR051695">
    <property type="entry name" value="Phosphoglycerate_Mutase"/>
</dbReference>
<accession>A0A8A4ZEH7</accession>
<evidence type="ECO:0000256" key="2">
    <source>
        <dbReference type="PIRSR" id="PIRSR613078-2"/>
    </source>
</evidence>
<dbReference type="SMART" id="SM00855">
    <property type="entry name" value="PGAM"/>
    <property type="match status" value="1"/>
</dbReference>
<evidence type="ECO:0000256" key="1">
    <source>
        <dbReference type="ARBA" id="ARBA00022801"/>
    </source>
</evidence>
<reference evidence="3" key="1">
    <citation type="submission" date="2021-03" db="EMBL/GenBank/DDBJ databases">
        <title>Pengzhenrongella sicca gen. nov., sp. nov., a new member of suborder Micrococcineae isolated from High-Arctic tundra soil.</title>
        <authorList>
            <person name="Peng F."/>
        </authorList>
    </citation>
    <scope>NUCLEOTIDE SEQUENCE</scope>
    <source>
        <strain evidence="3">LRZ-2</strain>
    </source>
</reference>
<evidence type="ECO:0000313" key="4">
    <source>
        <dbReference type="Proteomes" id="UP000663937"/>
    </source>
</evidence>
<dbReference type="GO" id="GO:0005829">
    <property type="term" value="C:cytosol"/>
    <property type="evidence" value="ECO:0007669"/>
    <property type="project" value="TreeGrafter"/>
</dbReference>
<dbReference type="InterPro" id="IPR013078">
    <property type="entry name" value="His_Pase_superF_clade-1"/>
</dbReference>
<dbReference type="GO" id="GO:0043456">
    <property type="term" value="P:regulation of pentose-phosphate shunt"/>
    <property type="evidence" value="ECO:0007669"/>
    <property type="project" value="TreeGrafter"/>
</dbReference>
<evidence type="ECO:0000313" key="3">
    <source>
        <dbReference type="EMBL" id="QTE30382.1"/>
    </source>
</evidence>
<dbReference type="Proteomes" id="UP000663937">
    <property type="component" value="Chromosome"/>
</dbReference>
<dbReference type="Pfam" id="PF00300">
    <property type="entry name" value="His_Phos_1"/>
    <property type="match status" value="1"/>
</dbReference>
<dbReference type="PANTHER" id="PTHR46517">
    <property type="entry name" value="FRUCTOSE-2,6-BISPHOSPHATASE TIGAR"/>
    <property type="match status" value="1"/>
</dbReference>
<feature type="binding site" evidence="2">
    <location>
        <position position="59"/>
    </location>
    <ligand>
        <name>substrate</name>
    </ligand>
</feature>
<feature type="binding site" evidence="2">
    <location>
        <begin position="9"/>
        <end position="16"/>
    </location>
    <ligand>
        <name>substrate</name>
    </ligand>
</feature>
<dbReference type="KEGG" id="psic:J4E96_05150"/>
<dbReference type="GO" id="GO:0004331">
    <property type="term" value="F:fructose-2,6-bisphosphate 2-phosphatase activity"/>
    <property type="evidence" value="ECO:0007669"/>
    <property type="project" value="TreeGrafter"/>
</dbReference>
<dbReference type="AlphaFoldDB" id="A0A8A4ZEH7"/>
<sequence length="206" mass="21430">MPLTLYLVRHGRTRHNEAGLLQGWCDSPLTDDGVAGVAATGRHLRAVPFTAAYASPSPRAVTTAARLLEHHPLIELATNPGLREFSFGDFEARPEIELYAAVDPLEMFRDVFRGTFAGLPGGEPGGVYLDRVSSAFAAIEAAHAGGGPVLVVSHGVTLLAYLATIGVPTVRPLANASVTTVDIHPGGRRIVTSLGVAPAAPVATPG</sequence>
<proteinExistence type="predicted"/>
<dbReference type="SUPFAM" id="SSF53254">
    <property type="entry name" value="Phosphoglycerate mutase-like"/>
    <property type="match status" value="1"/>
</dbReference>
<keyword evidence="4" id="KW-1185">Reference proteome</keyword>
<name>A0A8A4ZEH7_9MICO</name>
<dbReference type="CDD" id="cd07067">
    <property type="entry name" value="HP_PGM_like"/>
    <property type="match status" value="1"/>
</dbReference>
<dbReference type="PANTHER" id="PTHR46517:SF1">
    <property type="entry name" value="FRUCTOSE-2,6-BISPHOSPHATASE TIGAR"/>
    <property type="match status" value="1"/>
</dbReference>
<dbReference type="RefSeq" id="WP_227424712.1">
    <property type="nucleotide sequence ID" value="NZ_CP071868.1"/>
</dbReference>
<organism evidence="3 4">
    <name type="scientific">Pengzhenrongella sicca</name>
    <dbReference type="NCBI Taxonomy" id="2819238"/>
    <lineage>
        <taxon>Bacteria</taxon>
        <taxon>Bacillati</taxon>
        <taxon>Actinomycetota</taxon>
        <taxon>Actinomycetes</taxon>
        <taxon>Micrococcales</taxon>
        <taxon>Pengzhenrongella</taxon>
    </lineage>
</organism>
<gene>
    <name evidence="3" type="ORF">J4E96_05150</name>
</gene>
<keyword evidence="1" id="KW-0378">Hydrolase</keyword>
<dbReference type="Gene3D" id="3.40.50.1240">
    <property type="entry name" value="Phosphoglycerate mutase-like"/>
    <property type="match status" value="1"/>
</dbReference>
<dbReference type="InterPro" id="IPR029033">
    <property type="entry name" value="His_PPase_superfam"/>
</dbReference>
<dbReference type="EMBL" id="CP071868">
    <property type="protein sequence ID" value="QTE30382.1"/>
    <property type="molecule type" value="Genomic_DNA"/>
</dbReference>
<dbReference type="GO" id="GO:0045820">
    <property type="term" value="P:negative regulation of glycolytic process"/>
    <property type="evidence" value="ECO:0007669"/>
    <property type="project" value="TreeGrafter"/>
</dbReference>
<protein>
    <submittedName>
        <fullName evidence="3">Histidine phosphatase family protein</fullName>
    </submittedName>
</protein>